<name>A0A7H0VBA5_9FLAO</name>
<dbReference type="EMBL" id="CP060139">
    <property type="protein sequence ID" value="QNR23003.1"/>
    <property type="molecule type" value="Genomic_DNA"/>
</dbReference>
<dbReference type="KEGG" id="chyd:H4K34_11495"/>
<dbReference type="RefSeq" id="WP_210757529.1">
    <property type="nucleotide sequence ID" value="NZ_CP060139.1"/>
</dbReference>
<evidence type="ECO:0000313" key="3">
    <source>
        <dbReference type="EMBL" id="QNR23003.1"/>
    </source>
</evidence>
<keyword evidence="1" id="KW-1133">Transmembrane helix</keyword>
<evidence type="ECO:0000313" key="4">
    <source>
        <dbReference type="Proteomes" id="UP000516305"/>
    </source>
</evidence>
<dbReference type="Proteomes" id="UP000516305">
    <property type="component" value="Chromosome"/>
</dbReference>
<proteinExistence type="predicted"/>
<sequence length="118" mass="12711">MKSFKVWGLVILASVIIGLAVFSLFKRGKSTNTSNGGSSNANVPPVPCDWPIRYGNSEPCNLVENLQIAINRFPIAAPPLEEDGLWGPLTAEALKALGKSDIAYGPISQRQFASEFSF</sequence>
<dbReference type="EMBL" id="CP060139">
    <property type="protein sequence ID" value="QNR22960.1"/>
    <property type="molecule type" value="Genomic_DNA"/>
</dbReference>
<gene>
    <name evidence="2" type="ORF">H4K34_11280</name>
    <name evidence="3" type="ORF">H4K34_11495</name>
</gene>
<keyword evidence="1" id="KW-0472">Membrane</keyword>
<feature type="transmembrane region" description="Helical" evidence="1">
    <location>
        <begin position="6"/>
        <end position="25"/>
    </location>
</feature>
<evidence type="ECO:0000313" key="2">
    <source>
        <dbReference type="EMBL" id="QNR22960.1"/>
    </source>
</evidence>
<protein>
    <submittedName>
        <fullName evidence="3">Uncharacterized protein</fullName>
    </submittedName>
</protein>
<evidence type="ECO:0000256" key="1">
    <source>
        <dbReference type="SAM" id="Phobius"/>
    </source>
</evidence>
<accession>A0A7H0VBA5</accession>
<dbReference type="KEGG" id="chyd:H4K34_11280"/>
<keyword evidence="1" id="KW-0812">Transmembrane</keyword>
<reference evidence="3 4" key="1">
    <citation type="submission" date="2020-08" db="EMBL/GenBank/DDBJ databases">
        <title>Croceimicrobium hydrocarbonivorans gen. nov., sp. nov., a novel marine bacterium isolated from a bacterial consortium that degrades polyethylene terephthalate.</title>
        <authorList>
            <person name="Liu R."/>
        </authorList>
    </citation>
    <scope>NUCLEOTIDE SEQUENCE [LARGE SCALE GENOMIC DNA]</scope>
    <source>
        <strain evidence="3 4">A20-9</strain>
    </source>
</reference>
<organism evidence="3 4">
    <name type="scientific">Croceimicrobium hydrocarbonivorans</name>
    <dbReference type="NCBI Taxonomy" id="2761580"/>
    <lineage>
        <taxon>Bacteria</taxon>
        <taxon>Pseudomonadati</taxon>
        <taxon>Bacteroidota</taxon>
        <taxon>Flavobacteriia</taxon>
        <taxon>Flavobacteriales</taxon>
        <taxon>Owenweeksiaceae</taxon>
        <taxon>Croceimicrobium</taxon>
    </lineage>
</organism>
<keyword evidence="4" id="KW-1185">Reference proteome</keyword>
<dbReference type="AlphaFoldDB" id="A0A7H0VBA5"/>